<dbReference type="InterPro" id="IPR013763">
    <property type="entry name" value="Cyclin-like_dom"/>
</dbReference>
<name>A0A8U0I215_9EURY</name>
<keyword evidence="7 8" id="KW-0804">Transcription</keyword>
<evidence type="ECO:0000313" key="12">
    <source>
        <dbReference type="Proteomes" id="UP000830729"/>
    </source>
</evidence>
<evidence type="ECO:0000313" key="11">
    <source>
        <dbReference type="EMBL" id="UPV77093.1"/>
    </source>
</evidence>
<feature type="domain" description="Cyclin-like" evidence="10">
    <location>
        <begin position="130"/>
        <end position="211"/>
    </location>
</feature>
<accession>A0A8U0I215</accession>
<feature type="repeat" description="1" evidence="8">
    <location>
        <begin position="130"/>
        <end position="213"/>
    </location>
</feature>
<comment type="function">
    <text evidence="8">Stabilizes TBP binding to an archaeal box-A promoter. Also responsible for recruiting RNA polymerase II to the pre-initiation complex (DNA-TBP-TFIIB).</text>
</comment>
<dbReference type="RefSeq" id="WP_248653118.1">
    <property type="nucleotide sequence ID" value="NZ_CP096662.1"/>
</dbReference>
<feature type="binding site" evidence="8">
    <location>
        <position position="43"/>
    </location>
    <ligand>
        <name>Zn(2+)</name>
        <dbReference type="ChEBI" id="CHEBI:29105"/>
    </ligand>
</feature>
<evidence type="ECO:0000256" key="5">
    <source>
        <dbReference type="ARBA" id="ARBA00022833"/>
    </source>
</evidence>
<dbReference type="Pfam" id="PF00382">
    <property type="entry name" value="TFIIB"/>
    <property type="match status" value="2"/>
</dbReference>
<dbReference type="Gene3D" id="1.10.472.10">
    <property type="entry name" value="Cyclin-like"/>
    <property type="match status" value="1"/>
</dbReference>
<feature type="domain" description="Cyclin-like" evidence="10">
    <location>
        <begin position="224"/>
        <end position="305"/>
    </location>
</feature>
<dbReference type="GO" id="GO:0070897">
    <property type="term" value="P:transcription preinitiation complex assembly"/>
    <property type="evidence" value="ECO:0007669"/>
    <property type="project" value="InterPro"/>
</dbReference>
<dbReference type="KEGG" id="halx:M0R89_22005"/>
<evidence type="ECO:0000256" key="6">
    <source>
        <dbReference type="ARBA" id="ARBA00023015"/>
    </source>
</evidence>
<dbReference type="InterPro" id="IPR000812">
    <property type="entry name" value="TFIIB"/>
</dbReference>
<evidence type="ECO:0000256" key="9">
    <source>
        <dbReference type="SAM" id="MobiDB-lite"/>
    </source>
</evidence>
<keyword evidence="2 8" id="KW-0479">Metal-binding</keyword>
<keyword evidence="6 8" id="KW-0805">Transcription regulation</keyword>
<evidence type="ECO:0000256" key="7">
    <source>
        <dbReference type="ARBA" id="ARBA00023163"/>
    </source>
</evidence>
<dbReference type="InterPro" id="IPR036915">
    <property type="entry name" value="Cyclin-like_sf"/>
</dbReference>
<feature type="binding site" evidence="8">
    <location>
        <position position="27"/>
    </location>
    <ligand>
        <name>Zn(2+)</name>
        <dbReference type="ChEBI" id="CHEBI:29105"/>
    </ligand>
</feature>
<dbReference type="EMBL" id="CP096662">
    <property type="protein sequence ID" value="UPV77093.1"/>
    <property type="molecule type" value="Genomic_DNA"/>
</dbReference>
<dbReference type="AlphaFoldDB" id="A0A8U0I215"/>
<dbReference type="SUPFAM" id="SSF47954">
    <property type="entry name" value="Cyclin-like"/>
    <property type="match status" value="2"/>
</dbReference>
<evidence type="ECO:0000256" key="4">
    <source>
        <dbReference type="ARBA" id="ARBA00022771"/>
    </source>
</evidence>
<dbReference type="GeneID" id="78823448"/>
<dbReference type="PANTHER" id="PTHR11618:SF13">
    <property type="entry name" value="TRANSCRIPTION INITIATION FACTOR IIB"/>
    <property type="match status" value="1"/>
</dbReference>
<feature type="binding site" evidence="8">
    <location>
        <position position="40"/>
    </location>
    <ligand>
        <name>Zn(2+)</name>
        <dbReference type="ChEBI" id="CHEBI:29105"/>
    </ligand>
</feature>
<dbReference type="InterPro" id="IPR013150">
    <property type="entry name" value="TFIIB_cyclin"/>
</dbReference>
<reference evidence="11 12" key="1">
    <citation type="submission" date="2022-04" db="EMBL/GenBank/DDBJ databases">
        <title>Diverse halophilic archaea isolated from saline environments.</title>
        <authorList>
            <person name="Cui H.-L."/>
        </authorList>
    </citation>
    <scope>NUCLEOTIDE SEQUENCE [LARGE SCALE GENOMIC DNA]</scope>
    <source>
        <strain evidence="11 12">XZYJT49</strain>
        <plasmid evidence="11 12">unnamed3</plasmid>
    </source>
</reference>
<evidence type="ECO:0000256" key="3">
    <source>
        <dbReference type="ARBA" id="ARBA00022737"/>
    </source>
</evidence>
<evidence type="ECO:0000256" key="1">
    <source>
        <dbReference type="ARBA" id="ARBA00010857"/>
    </source>
</evidence>
<dbReference type="GO" id="GO:0017025">
    <property type="term" value="F:TBP-class protein binding"/>
    <property type="evidence" value="ECO:0007669"/>
    <property type="project" value="InterPro"/>
</dbReference>
<protein>
    <recommendedName>
        <fullName evidence="8">Transcription initiation factor IIB</fullName>
        <shortName evidence="8">TFIIB</shortName>
    </recommendedName>
</protein>
<feature type="repeat" description="2" evidence="8">
    <location>
        <begin position="224"/>
        <end position="305"/>
    </location>
</feature>
<dbReference type="PRINTS" id="PR00685">
    <property type="entry name" value="TIFACTORIIB"/>
</dbReference>
<dbReference type="PANTHER" id="PTHR11618">
    <property type="entry name" value="TRANSCRIPTION INITIATION FACTOR IIB-RELATED"/>
    <property type="match status" value="1"/>
</dbReference>
<dbReference type="GO" id="GO:0097550">
    <property type="term" value="C:transcription preinitiation complex"/>
    <property type="evidence" value="ECO:0007669"/>
    <property type="project" value="TreeGrafter"/>
</dbReference>
<evidence type="ECO:0000259" key="10">
    <source>
        <dbReference type="SMART" id="SM00385"/>
    </source>
</evidence>
<keyword evidence="3 8" id="KW-0677">Repeat</keyword>
<dbReference type="GO" id="GO:0008270">
    <property type="term" value="F:zinc ion binding"/>
    <property type="evidence" value="ECO:0007669"/>
    <property type="project" value="UniProtKB-UniRule"/>
</dbReference>
<feature type="region of interest" description="Disordered" evidence="9">
    <location>
        <begin position="1"/>
        <end position="21"/>
    </location>
</feature>
<feature type="binding site" evidence="8">
    <location>
        <position position="24"/>
    </location>
    <ligand>
        <name>Zn(2+)</name>
        <dbReference type="ChEBI" id="CHEBI:29105"/>
    </ligand>
</feature>
<dbReference type="GO" id="GO:0003700">
    <property type="term" value="F:DNA-binding transcription factor activity"/>
    <property type="evidence" value="ECO:0007669"/>
    <property type="project" value="UniProtKB-UniRule"/>
</dbReference>
<dbReference type="Pfam" id="PF08271">
    <property type="entry name" value="Zn_Ribbon_TF"/>
    <property type="match status" value="1"/>
</dbReference>
<dbReference type="Gene3D" id="1.10.472.170">
    <property type="match status" value="1"/>
</dbReference>
<sequence>MATRDIYESGFDEDVRTESSANQCPECDGRVTTNAVETVCEDCGLVINEQRIDHGPEWRAYDDEECERTGAPLTAARHDRGLSTEIGYGTDANGNELSGQKRRRLARMRREQTRGRWRSKAERNLAHGLGEVRRLASALGLSDSVHDQACQLFRSAQNEDLLRGRSIEAIAAASVYGACRCNGLSRLVGEVSEMARVAESRVTNAYKVLNEELGLPAEPVSPSMFVPRLASDLECPDKIRQRARTLAEQAEEHGVTTGVHPAGFAAACLYKAGREEGRWLTQSDVAESGNVTPTTVRTHHQTLEEQVARQRPCTNTAVR</sequence>
<dbReference type="HAMAP" id="MF_00383">
    <property type="entry name" value="TF2B_arch"/>
    <property type="match status" value="1"/>
</dbReference>
<gene>
    <name evidence="8" type="primary">tfb</name>
    <name evidence="11" type="ORF">M0R89_22005</name>
</gene>
<dbReference type="Proteomes" id="UP000830729">
    <property type="component" value="Plasmid unnamed3"/>
</dbReference>
<proteinExistence type="inferred from homology"/>
<dbReference type="InterPro" id="IPR013137">
    <property type="entry name" value="Znf_TFIIB"/>
</dbReference>
<dbReference type="SMART" id="SM00385">
    <property type="entry name" value="CYCLIN"/>
    <property type="match status" value="2"/>
</dbReference>
<keyword evidence="12" id="KW-1185">Reference proteome</keyword>
<geneLocation type="plasmid" evidence="11 12">
    <name>unnamed3</name>
</geneLocation>
<keyword evidence="5 8" id="KW-0862">Zinc</keyword>
<comment type="similarity">
    <text evidence="1 8">Belongs to the TFIIB family.</text>
</comment>
<dbReference type="SUPFAM" id="SSF57783">
    <property type="entry name" value="Zinc beta-ribbon"/>
    <property type="match status" value="1"/>
</dbReference>
<keyword evidence="11" id="KW-0614">Plasmid</keyword>
<organism evidence="11 12">
    <name type="scientific">Halorussus limi</name>
    <dbReference type="NCBI Taxonomy" id="2938695"/>
    <lineage>
        <taxon>Archaea</taxon>
        <taxon>Methanobacteriati</taxon>
        <taxon>Methanobacteriota</taxon>
        <taxon>Stenosarchaea group</taxon>
        <taxon>Halobacteria</taxon>
        <taxon>Halobacteriales</taxon>
        <taxon>Haladaptataceae</taxon>
        <taxon>Halorussus</taxon>
    </lineage>
</organism>
<evidence type="ECO:0000256" key="8">
    <source>
        <dbReference type="HAMAP-Rule" id="MF_00383"/>
    </source>
</evidence>
<dbReference type="InterPro" id="IPR023484">
    <property type="entry name" value="TFIIB_arc"/>
</dbReference>
<keyword evidence="4" id="KW-0863">Zinc-finger</keyword>
<evidence type="ECO:0000256" key="2">
    <source>
        <dbReference type="ARBA" id="ARBA00022723"/>
    </source>
</evidence>